<accession>A0A0G0G684</accession>
<dbReference type="EMBL" id="LBQX01000004">
    <property type="protein sequence ID" value="KKP87227.1"/>
    <property type="molecule type" value="Genomic_DNA"/>
</dbReference>
<protein>
    <submittedName>
        <fullName evidence="1">Uncharacterized protein</fullName>
    </submittedName>
</protein>
<gene>
    <name evidence="1" type="ORF">UR89_C0004G0016</name>
</gene>
<evidence type="ECO:0000313" key="1">
    <source>
        <dbReference type="EMBL" id="KKP87227.1"/>
    </source>
</evidence>
<comment type="caution">
    <text evidence="1">The sequence shown here is derived from an EMBL/GenBank/DDBJ whole genome shotgun (WGS) entry which is preliminary data.</text>
</comment>
<proteinExistence type="predicted"/>
<reference evidence="1 2" key="1">
    <citation type="journal article" date="2015" name="Nature">
        <title>rRNA introns, odd ribosomes, and small enigmatic genomes across a large radiation of phyla.</title>
        <authorList>
            <person name="Brown C.T."/>
            <person name="Hug L.A."/>
            <person name="Thomas B.C."/>
            <person name="Sharon I."/>
            <person name="Castelle C.J."/>
            <person name="Singh A."/>
            <person name="Wilkins M.J."/>
            <person name="Williams K.H."/>
            <person name="Banfield J.F."/>
        </authorList>
    </citation>
    <scope>NUCLEOTIDE SEQUENCE [LARGE SCALE GENOMIC DNA]</scope>
</reference>
<evidence type="ECO:0000313" key="2">
    <source>
        <dbReference type="Proteomes" id="UP000034536"/>
    </source>
</evidence>
<dbReference type="AlphaFoldDB" id="A0A0G0G684"/>
<sequence length="221" mass="26294">MEKINHREIRQAWIKSTKSESEYRLYHIEKRKKEIIDLHKQNQIPILETAELLFNIFTLLNLLAHIDLRNDKYIKEKDIISWLEQITLWPLEVVEAFWYCLRNPNMHTGRNSIHSDYDRKSSIKKYKKYTLHADFLQDLNFDPKLFQPDKFKPTEREDGYLSSVDPAGSNVLNVFFYYPGLIRKLHIAVNTTIKNIQNANNISLSKLKKVNKKILPLYYVG</sequence>
<organism evidence="1 2">
    <name type="scientific">Candidatus Roizmanbacteria bacterium GW2011_GWA2_35_8</name>
    <dbReference type="NCBI Taxonomy" id="1618479"/>
    <lineage>
        <taxon>Bacteria</taxon>
        <taxon>Candidatus Roizmaniibacteriota</taxon>
    </lineage>
</organism>
<name>A0A0G0G684_9BACT</name>
<dbReference type="Proteomes" id="UP000034536">
    <property type="component" value="Unassembled WGS sequence"/>
</dbReference>